<dbReference type="PROSITE" id="PS50994">
    <property type="entry name" value="INTEGRASE"/>
    <property type="match status" value="1"/>
</dbReference>
<dbReference type="Gene3D" id="3.30.420.10">
    <property type="entry name" value="Ribonuclease H-like superfamily/Ribonuclease H"/>
    <property type="match status" value="1"/>
</dbReference>
<dbReference type="SUPFAM" id="SSF53098">
    <property type="entry name" value="Ribonuclease H-like"/>
    <property type="match status" value="1"/>
</dbReference>
<reference evidence="2" key="1">
    <citation type="submission" date="2018-05" db="EMBL/GenBank/DDBJ databases">
        <title>Draft genome of Mucuna pruriens seed.</title>
        <authorList>
            <person name="Nnadi N.E."/>
            <person name="Vos R."/>
            <person name="Hasami M.H."/>
            <person name="Devisetty U.K."/>
            <person name="Aguiy J.C."/>
        </authorList>
    </citation>
    <scope>NUCLEOTIDE SEQUENCE [LARGE SCALE GENOMIC DNA]</scope>
    <source>
        <strain evidence="2">JCA_2017</strain>
    </source>
</reference>
<gene>
    <name evidence="2" type="ORF">CR513_33479</name>
</gene>
<feature type="domain" description="Integrase catalytic" evidence="1">
    <location>
        <begin position="113"/>
        <end position="224"/>
    </location>
</feature>
<accession>A0A371G439</accession>
<name>A0A371G439_MUCPR</name>
<dbReference type="OrthoDB" id="10055717at2759"/>
<dbReference type="AlphaFoldDB" id="A0A371G439"/>
<organism evidence="2 3">
    <name type="scientific">Mucuna pruriens</name>
    <name type="common">Velvet bean</name>
    <name type="synonym">Dolichos pruriens</name>
    <dbReference type="NCBI Taxonomy" id="157652"/>
    <lineage>
        <taxon>Eukaryota</taxon>
        <taxon>Viridiplantae</taxon>
        <taxon>Streptophyta</taxon>
        <taxon>Embryophyta</taxon>
        <taxon>Tracheophyta</taxon>
        <taxon>Spermatophyta</taxon>
        <taxon>Magnoliopsida</taxon>
        <taxon>eudicotyledons</taxon>
        <taxon>Gunneridae</taxon>
        <taxon>Pentapetalae</taxon>
        <taxon>rosids</taxon>
        <taxon>fabids</taxon>
        <taxon>Fabales</taxon>
        <taxon>Fabaceae</taxon>
        <taxon>Papilionoideae</taxon>
        <taxon>50 kb inversion clade</taxon>
        <taxon>NPAAA clade</taxon>
        <taxon>indigoferoid/millettioid clade</taxon>
        <taxon>Phaseoleae</taxon>
        <taxon>Mucuna</taxon>
    </lineage>
</organism>
<evidence type="ECO:0000313" key="2">
    <source>
        <dbReference type="EMBL" id="RDX85335.1"/>
    </source>
</evidence>
<dbReference type="Proteomes" id="UP000257109">
    <property type="component" value="Unassembled WGS sequence"/>
</dbReference>
<feature type="non-terminal residue" evidence="2">
    <location>
        <position position="1"/>
    </location>
</feature>
<dbReference type="InterPro" id="IPR001584">
    <property type="entry name" value="Integrase_cat-core"/>
</dbReference>
<evidence type="ECO:0000313" key="3">
    <source>
        <dbReference type="Proteomes" id="UP000257109"/>
    </source>
</evidence>
<evidence type="ECO:0000259" key="1">
    <source>
        <dbReference type="PROSITE" id="PS50994"/>
    </source>
</evidence>
<dbReference type="GO" id="GO:0015074">
    <property type="term" value="P:DNA integration"/>
    <property type="evidence" value="ECO:0007669"/>
    <property type="project" value="InterPro"/>
</dbReference>
<comment type="caution">
    <text evidence="2">The sequence shown here is derived from an EMBL/GenBank/DDBJ whole genome shotgun (WGS) entry which is preliminary data.</text>
</comment>
<dbReference type="Pfam" id="PF00665">
    <property type="entry name" value="rve"/>
    <property type="match status" value="1"/>
</dbReference>
<dbReference type="GO" id="GO:0003676">
    <property type="term" value="F:nucleic acid binding"/>
    <property type="evidence" value="ECO:0007669"/>
    <property type="project" value="InterPro"/>
</dbReference>
<sequence length="224" mass="25654">MPIRDDFPNEQLLQMNKITPWFANICNFIVASKFPPEVFRLYKEKIENDAKYYIWDDPYLWRLYSDQVICRCILDSEIKSVLHFCHSTSRGDHYGSTVQPKKGLIVGSTDPPFLEIPINSSLLANNGWPLAEDMKCPSNLFYLVRSLTYGILIYGAISRWVEAAATKTNDAKVIVDFLKSNTFYMFGVPKALISDQGSHFCNKAMSSLLEKCRVVHRIAIAYHP</sequence>
<dbReference type="InterPro" id="IPR036397">
    <property type="entry name" value="RNaseH_sf"/>
</dbReference>
<dbReference type="InterPro" id="IPR012337">
    <property type="entry name" value="RNaseH-like_sf"/>
</dbReference>
<dbReference type="EMBL" id="QJKJ01006819">
    <property type="protein sequence ID" value="RDX85335.1"/>
    <property type="molecule type" value="Genomic_DNA"/>
</dbReference>
<protein>
    <recommendedName>
        <fullName evidence="1">Integrase catalytic domain-containing protein</fullName>
    </recommendedName>
</protein>
<keyword evidence="3" id="KW-1185">Reference proteome</keyword>
<proteinExistence type="predicted"/>